<dbReference type="PROSITE" id="PS51257">
    <property type="entry name" value="PROKAR_LIPOPROTEIN"/>
    <property type="match status" value="1"/>
</dbReference>
<proteinExistence type="predicted"/>
<dbReference type="EMBL" id="VBOW01000060">
    <property type="protein sequence ID" value="TMQ57588.1"/>
    <property type="molecule type" value="Genomic_DNA"/>
</dbReference>
<name>A0A538T1T3_UNCEI</name>
<dbReference type="Proteomes" id="UP000316852">
    <property type="component" value="Unassembled WGS sequence"/>
</dbReference>
<comment type="caution">
    <text evidence="1">The sequence shown here is derived from an EMBL/GenBank/DDBJ whole genome shotgun (WGS) entry which is preliminary data.</text>
</comment>
<sequence>MRRTALLLGILGALTAAGCKETSSPEIVRVTGTIRYDTLEGGVWAVRGDDGTTYEPLGGLPADFRRDGLRVRLEAKLRPDVASVHMVGPVVEIVSIRPL</sequence>
<reference evidence="1 2" key="1">
    <citation type="journal article" date="2019" name="Nat. Microbiol.">
        <title>Mediterranean grassland soil C-N compound turnover is dependent on rainfall and depth, and is mediated by genomically divergent microorganisms.</title>
        <authorList>
            <person name="Diamond S."/>
            <person name="Andeer P.F."/>
            <person name="Li Z."/>
            <person name="Crits-Christoph A."/>
            <person name="Burstein D."/>
            <person name="Anantharaman K."/>
            <person name="Lane K.R."/>
            <person name="Thomas B.C."/>
            <person name="Pan C."/>
            <person name="Northen T.R."/>
            <person name="Banfield J.F."/>
        </authorList>
    </citation>
    <scope>NUCLEOTIDE SEQUENCE [LARGE SCALE GENOMIC DNA]</scope>
    <source>
        <strain evidence="1">WS_6</strain>
    </source>
</reference>
<accession>A0A538T1T3</accession>
<dbReference type="AlphaFoldDB" id="A0A538T1T3"/>
<organism evidence="1 2">
    <name type="scientific">Eiseniibacteriota bacterium</name>
    <dbReference type="NCBI Taxonomy" id="2212470"/>
    <lineage>
        <taxon>Bacteria</taxon>
        <taxon>Candidatus Eiseniibacteriota</taxon>
    </lineage>
</organism>
<evidence type="ECO:0000313" key="2">
    <source>
        <dbReference type="Proteomes" id="UP000316852"/>
    </source>
</evidence>
<gene>
    <name evidence="1" type="ORF">E6K76_10115</name>
</gene>
<protein>
    <submittedName>
        <fullName evidence="1">Uncharacterized protein</fullName>
    </submittedName>
</protein>
<evidence type="ECO:0000313" key="1">
    <source>
        <dbReference type="EMBL" id="TMQ57588.1"/>
    </source>
</evidence>